<dbReference type="GO" id="GO:0004518">
    <property type="term" value="F:nuclease activity"/>
    <property type="evidence" value="ECO:0007669"/>
    <property type="project" value="InterPro"/>
</dbReference>
<dbReference type="eggNOG" id="KOG3102">
    <property type="taxonomic scope" value="Eukaryota"/>
</dbReference>
<evidence type="ECO:0000313" key="1">
    <source>
        <dbReference type="EMBL" id="EAQ93476.1"/>
    </source>
</evidence>
<evidence type="ECO:0000313" key="2">
    <source>
        <dbReference type="Proteomes" id="UP000001056"/>
    </source>
</evidence>
<dbReference type="GeneID" id="4386989"/>
<dbReference type="EMBL" id="CH408029">
    <property type="protein sequence ID" value="EAQ93476.1"/>
    <property type="molecule type" value="Genomic_DNA"/>
</dbReference>
<gene>
    <name evidence="1" type="ORF">CHGG_01711</name>
</gene>
<dbReference type="Proteomes" id="UP000001056">
    <property type="component" value="Unassembled WGS sequence"/>
</dbReference>
<name>Q2HDJ3_CHAGB</name>
<dbReference type="STRING" id="306901.Q2HDJ3"/>
<dbReference type="VEuPathDB" id="FungiDB:CHGG_01711"/>
<sequence length="198" mass="21358">MGRCAYKDGRGRMRECGPNLSECGGGGGQAVFGLRGSGVVEWHRTGESGRSFLVLRVESLLRRKGLEGGGGDEDAGAGDNPNPELTGLLRRCNAVVKRYGQPGLYEWAEAEDGRANGGRRVGEAFHVSIAWSFAEPRYELVRATERVFGGRDIQQKLREVQIPVEAIKVKIGNGITNVALRRPGARAGREGARNLLGL</sequence>
<dbReference type="HOGENOM" id="CLU_1377973_0_0_1"/>
<dbReference type="AlphaFoldDB" id="Q2HDJ3"/>
<reference evidence="2" key="1">
    <citation type="journal article" date="2015" name="Genome Announc.">
        <title>Draft genome sequence of the cellulolytic fungus Chaetomium globosum.</title>
        <authorList>
            <person name="Cuomo C.A."/>
            <person name="Untereiner W.A."/>
            <person name="Ma L.-J."/>
            <person name="Grabherr M."/>
            <person name="Birren B.W."/>
        </authorList>
    </citation>
    <scope>NUCLEOTIDE SEQUENCE [LARGE SCALE GENOMIC DNA]</scope>
    <source>
        <strain evidence="2">ATCC 6205 / CBS 148.51 / DSM 1962 / NBRC 6347 / NRRL 1970</strain>
    </source>
</reference>
<protein>
    <submittedName>
        <fullName evidence="1">Uncharacterized protein</fullName>
    </submittedName>
</protein>
<dbReference type="Gene3D" id="3.90.1140.10">
    <property type="entry name" value="Cyclic phosphodiesterase"/>
    <property type="match status" value="1"/>
</dbReference>
<dbReference type="Pfam" id="PF09749">
    <property type="entry name" value="HVSL"/>
    <property type="match status" value="1"/>
</dbReference>
<keyword evidence="2" id="KW-1185">Reference proteome</keyword>
<dbReference type="GO" id="GO:0034477">
    <property type="term" value="P:U6 snRNA 3'-end processing"/>
    <property type="evidence" value="ECO:0007669"/>
    <property type="project" value="InterPro"/>
</dbReference>
<proteinExistence type="predicted"/>
<accession>Q2HDJ3</accession>
<dbReference type="InterPro" id="IPR027521">
    <property type="entry name" value="Usb1"/>
</dbReference>
<organism evidence="1 2">
    <name type="scientific">Chaetomium globosum (strain ATCC 6205 / CBS 148.51 / DSM 1962 / NBRC 6347 / NRRL 1970)</name>
    <name type="common">Soil fungus</name>
    <dbReference type="NCBI Taxonomy" id="306901"/>
    <lineage>
        <taxon>Eukaryota</taxon>
        <taxon>Fungi</taxon>
        <taxon>Dikarya</taxon>
        <taxon>Ascomycota</taxon>
        <taxon>Pezizomycotina</taxon>
        <taxon>Sordariomycetes</taxon>
        <taxon>Sordariomycetidae</taxon>
        <taxon>Sordariales</taxon>
        <taxon>Chaetomiaceae</taxon>
        <taxon>Chaetomium</taxon>
    </lineage>
</organism>
<dbReference type="InParanoid" id="Q2HDJ3"/>
<dbReference type="OrthoDB" id="49151at2759"/>
<dbReference type="RefSeq" id="XP_001220932.1">
    <property type="nucleotide sequence ID" value="XM_001220931.1"/>
</dbReference>